<evidence type="ECO:0000256" key="1">
    <source>
        <dbReference type="ARBA" id="ARBA00022723"/>
    </source>
</evidence>
<dbReference type="HOGENOM" id="CLU_2648559_0_0_9"/>
<gene>
    <name evidence="5" type="ordered locus">Dtox_3954</name>
</gene>
<feature type="domain" description="4Fe-4S ferredoxin-type" evidence="4">
    <location>
        <begin position="39"/>
        <end position="68"/>
    </location>
</feature>
<evidence type="ECO:0000259" key="4">
    <source>
        <dbReference type="PROSITE" id="PS51379"/>
    </source>
</evidence>
<dbReference type="GO" id="GO:0051536">
    <property type="term" value="F:iron-sulfur cluster binding"/>
    <property type="evidence" value="ECO:0007669"/>
    <property type="project" value="UniProtKB-KW"/>
</dbReference>
<accession>C8VY18</accession>
<evidence type="ECO:0000313" key="6">
    <source>
        <dbReference type="Proteomes" id="UP000002217"/>
    </source>
</evidence>
<dbReference type="InterPro" id="IPR017900">
    <property type="entry name" value="4Fe4S_Fe_S_CS"/>
</dbReference>
<keyword evidence="6" id="KW-1185">Reference proteome</keyword>
<dbReference type="RefSeq" id="WP_015759322.1">
    <property type="nucleotide sequence ID" value="NC_013216.1"/>
</dbReference>
<dbReference type="PROSITE" id="PS51379">
    <property type="entry name" value="4FE4S_FER_2"/>
    <property type="match status" value="1"/>
</dbReference>
<evidence type="ECO:0000256" key="3">
    <source>
        <dbReference type="ARBA" id="ARBA00023014"/>
    </source>
</evidence>
<organism evidence="5 6">
    <name type="scientific">Desulfofarcimen acetoxidans (strain ATCC 49208 / DSM 771 / KCTC 5769 / VKM B-1644 / 5575)</name>
    <name type="common">Desulfotomaculum acetoxidans</name>
    <dbReference type="NCBI Taxonomy" id="485916"/>
    <lineage>
        <taxon>Bacteria</taxon>
        <taxon>Bacillati</taxon>
        <taxon>Bacillota</taxon>
        <taxon>Clostridia</taxon>
        <taxon>Eubacteriales</taxon>
        <taxon>Peptococcaceae</taxon>
        <taxon>Desulfofarcimen</taxon>
    </lineage>
</organism>
<keyword evidence="2" id="KW-0408">Iron</keyword>
<keyword evidence="3" id="KW-0411">Iron-sulfur</keyword>
<dbReference type="Pfam" id="PF12837">
    <property type="entry name" value="Fer4_6"/>
    <property type="match status" value="1"/>
</dbReference>
<name>C8VY18_DESAS</name>
<dbReference type="Gene3D" id="3.30.70.20">
    <property type="match status" value="1"/>
</dbReference>
<sequence>MQLVKVDTNLCLPDDCENGICIATFSCNWKILEQKAAYTQPVIDMRRCLGCAHCTFTCPRGALEIIPVSSSQKAGT</sequence>
<proteinExistence type="predicted"/>
<protein>
    <submittedName>
        <fullName evidence="5">4Fe-4S ferredoxin iron-sulfur binding domain protein</fullName>
    </submittedName>
</protein>
<dbReference type="SUPFAM" id="SSF54862">
    <property type="entry name" value="4Fe-4S ferredoxins"/>
    <property type="match status" value="1"/>
</dbReference>
<dbReference type="Proteomes" id="UP000002217">
    <property type="component" value="Chromosome"/>
</dbReference>
<dbReference type="PROSITE" id="PS00198">
    <property type="entry name" value="4FE4S_FER_1"/>
    <property type="match status" value="1"/>
</dbReference>
<reference evidence="5 6" key="1">
    <citation type="journal article" date="2009" name="Stand. Genomic Sci.">
        <title>Complete genome sequence of Desulfotomaculum acetoxidans type strain (5575).</title>
        <authorList>
            <person name="Spring S."/>
            <person name="Lapidus A."/>
            <person name="Schroder M."/>
            <person name="Gleim D."/>
            <person name="Sims D."/>
            <person name="Meincke L."/>
            <person name="Glavina Del Rio T."/>
            <person name="Tice H."/>
            <person name="Copeland A."/>
            <person name="Cheng J.F."/>
            <person name="Lucas S."/>
            <person name="Chen F."/>
            <person name="Nolan M."/>
            <person name="Bruce D."/>
            <person name="Goodwin L."/>
            <person name="Pitluck S."/>
            <person name="Ivanova N."/>
            <person name="Mavromatis K."/>
            <person name="Mikhailova N."/>
            <person name="Pati A."/>
            <person name="Chen A."/>
            <person name="Palaniappan K."/>
            <person name="Land M."/>
            <person name="Hauser L."/>
            <person name="Chang Y.J."/>
            <person name="Jeffries C.D."/>
            <person name="Chain P."/>
            <person name="Saunders E."/>
            <person name="Brettin T."/>
            <person name="Detter J.C."/>
            <person name="Goker M."/>
            <person name="Bristow J."/>
            <person name="Eisen J.A."/>
            <person name="Markowitz V."/>
            <person name="Hugenholtz P."/>
            <person name="Kyrpides N.C."/>
            <person name="Klenk H.P."/>
            <person name="Han C."/>
        </authorList>
    </citation>
    <scope>NUCLEOTIDE SEQUENCE [LARGE SCALE GENOMIC DNA]</scope>
    <source>
        <strain evidence="6">ATCC 49208 / DSM 771 / VKM B-1644</strain>
    </source>
</reference>
<dbReference type="GO" id="GO:0046872">
    <property type="term" value="F:metal ion binding"/>
    <property type="evidence" value="ECO:0007669"/>
    <property type="project" value="UniProtKB-KW"/>
</dbReference>
<dbReference type="InterPro" id="IPR017896">
    <property type="entry name" value="4Fe4S_Fe-S-bd"/>
</dbReference>
<dbReference type="EMBL" id="CP001720">
    <property type="protein sequence ID" value="ACV64647.1"/>
    <property type="molecule type" value="Genomic_DNA"/>
</dbReference>
<evidence type="ECO:0000313" key="5">
    <source>
        <dbReference type="EMBL" id="ACV64647.1"/>
    </source>
</evidence>
<dbReference type="KEGG" id="dae:Dtox_3954"/>
<evidence type="ECO:0000256" key="2">
    <source>
        <dbReference type="ARBA" id="ARBA00023004"/>
    </source>
</evidence>
<keyword evidence="1" id="KW-0479">Metal-binding</keyword>
<dbReference type="AlphaFoldDB" id="C8VY18"/>
<dbReference type="OrthoDB" id="5421405at2"/>